<keyword evidence="12" id="KW-1185">Reference proteome</keyword>
<evidence type="ECO:0000256" key="9">
    <source>
        <dbReference type="SAM" id="SignalP"/>
    </source>
</evidence>
<keyword evidence="3 7" id="KW-0479">Metal-binding</keyword>
<sequence>MKVGTTPARSGLLSLLLLVACNAGTQTGEVSSPARTGGAAPQGATSTPATTAPPEPTPRAEFDPVAQGLTVEGVKQLCDEHLRAAEGHLAAIRALRGAPPEKLTYAATLGRFDDAALEVNSAGEFPYLMGVAHPDAAVREAARLCEPKVDRFTTAMWLDADLAAVIEAYAERGDAREALNGERARLLADVLRDFRRNGLSLPVDRQQRLRDVNEQITRIGQEFMSNLSASTASIEIAPASLQGLPKEYVAKHAPKANGKVEITTDYPDFFPFVTYAKDRKAALDLYVLFTNRGGEKNVKLIDRLLALRSEKAKMLGYKSWADYAIEPRMAKTSGAVRGFLDQVRAALKEPAKAEFAALMKEHARLGGKPTDKLPPSDRYFLEDRVRASTYQFDSQALSDYLELGAVKQGLMDITARMYALEYKEVPAKAWHPDVTAYEVRSEGKLIGKFYLDLYSRPDKYKHAAMFAVRTAKLLDDGSWQTPVAALECNFPKPGAQPALMSHEDVVTFFHEFGHVLHHLLTRSELASYSGTATVRDFVEAPSQMFEEWAWSREVLDLFAKHHATGEKIPDALFQAMTRARGFGRALATQRQLTLASIDLELHTRDPGFDATLVVEQAQRANESFAFVKGTHLQSSFGHLITYDAGYYGYQWALSLSRDVLTRFKKEGLLNPAVARAFRDEVLAKGGGVEAGALVARFLGRPPSHDAYLAYLQGKE</sequence>
<dbReference type="InterPro" id="IPR024080">
    <property type="entry name" value="Neurolysin/TOP_N"/>
</dbReference>
<dbReference type="InterPro" id="IPR045090">
    <property type="entry name" value="Pept_M3A_M3B"/>
</dbReference>
<dbReference type="Gene3D" id="1.10.1370.10">
    <property type="entry name" value="Neurolysin, domain 3"/>
    <property type="match status" value="1"/>
</dbReference>
<keyword evidence="9" id="KW-0732">Signal</keyword>
<dbReference type="CDD" id="cd06455">
    <property type="entry name" value="M3A_TOP"/>
    <property type="match status" value="1"/>
</dbReference>
<keyword evidence="6 7" id="KW-0482">Metalloprotease</keyword>
<feature type="region of interest" description="Disordered" evidence="8">
    <location>
        <begin position="27"/>
        <end position="62"/>
    </location>
</feature>
<feature type="chain" id="PRO_5047216217" evidence="9">
    <location>
        <begin position="26"/>
        <end position="715"/>
    </location>
</feature>
<keyword evidence="4 7" id="KW-0378">Hydrolase</keyword>
<comment type="similarity">
    <text evidence="1 7">Belongs to the peptidase M3 family.</text>
</comment>
<reference evidence="11 12" key="1">
    <citation type="submission" date="2023-01" db="EMBL/GenBank/DDBJ databases">
        <title>Minimal conservation of predation-associated metabolite biosynthetic gene clusters underscores biosynthetic potential of Myxococcota including descriptions for ten novel species: Archangium lansinium sp. nov., Myxococcus landrumus sp. nov., Nannocystis bai.</title>
        <authorList>
            <person name="Ahearne A."/>
            <person name="Stevens C."/>
            <person name="Dowd S."/>
        </authorList>
    </citation>
    <scope>NUCLEOTIDE SEQUENCE [LARGE SCALE GENOMIC DNA]</scope>
    <source>
        <strain evidence="11 12">WIWO2</strain>
    </source>
</reference>
<evidence type="ECO:0000313" key="11">
    <source>
        <dbReference type="EMBL" id="MDC0676603.1"/>
    </source>
</evidence>
<keyword evidence="2 7" id="KW-0645">Protease</keyword>
<evidence type="ECO:0000313" key="12">
    <source>
        <dbReference type="Proteomes" id="UP001217485"/>
    </source>
</evidence>
<dbReference type="InterPro" id="IPR024077">
    <property type="entry name" value="Neurolysin/TOP_dom2"/>
</dbReference>
<evidence type="ECO:0000256" key="4">
    <source>
        <dbReference type="ARBA" id="ARBA00022801"/>
    </source>
</evidence>
<dbReference type="Gene3D" id="3.40.390.10">
    <property type="entry name" value="Collagenase (Catalytic Domain)"/>
    <property type="match status" value="1"/>
</dbReference>
<dbReference type="InterPro" id="IPR001567">
    <property type="entry name" value="Pept_M3A_M3B_dom"/>
</dbReference>
<dbReference type="RefSeq" id="WP_272093382.1">
    <property type="nucleotide sequence ID" value="NZ_JAQNDK010000001.1"/>
</dbReference>
<feature type="domain" description="Peptidase M3A/M3B catalytic" evidence="10">
    <location>
        <begin position="287"/>
        <end position="710"/>
    </location>
</feature>
<evidence type="ECO:0000256" key="5">
    <source>
        <dbReference type="ARBA" id="ARBA00022833"/>
    </source>
</evidence>
<evidence type="ECO:0000256" key="8">
    <source>
        <dbReference type="SAM" id="MobiDB-lite"/>
    </source>
</evidence>
<name>A0ABT5BR14_9BACT</name>
<feature type="compositionally biased region" description="Low complexity" evidence="8">
    <location>
        <begin position="36"/>
        <end position="50"/>
    </location>
</feature>
<evidence type="ECO:0000256" key="2">
    <source>
        <dbReference type="ARBA" id="ARBA00022670"/>
    </source>
</evidence>
<dbReference type="InterPro" id="IPR024079">
    <property type="entry name" value="MetalloPept_cat_dom_sf"/>
</dbReference>
<dbReference type="Gene3D" id="1.20.1050.40">
    <property type="entry name" value="Endopeptidase. Chain P, domain 1"/>
    <property type="match status" value="1"/>
</dbReference>
<feature type="signal peptide" evidence="9">
    <location>
        <begin position="1"/>
        <end position="25"/>
    </location>
</feature>
<dbReference type="EMBL" id="JAQNDK010000001">
    <property type="protein sequence ID" value="MDC0676603.1"/>
    <property type="molecule type" value="Genomic_DNA"/>
</dbReference>
<keyword evidence="5 7" id="KW-0862">Zinc</keyword>
<gene>
    <name evidence="11" type="ORF">POL72_02545</name>
</gene>
<dbReference type="Pfam" id="PF01432">
    <property type="entry name" value="Peptidase_M3"/>
    <property type="match status" value="1"/>
</dbReference>
<evidence type="ECO:0000256" key="6">
    <source>
        <dbReference type="ARBA" id="ARBA00023049"/>
    </source>
</evidence>
<evidence type="ECO:0000256" key="7">
    <source>
        <dbReference type="RuleBase" id="RU003435"/>
    </source>
</evidence>
<dbReference type="PANTHER" id="PTHR11804:SF84">
    <property type="entry name" value="SACCHAROLYSIN"/>
    <property type="match status" value="1"/>
</dbReference>
<dbReference type="PROSITE" id="PS51257">
    <property type="entry name" value="PROKAR_LIPOPROTEIN"/>
    <property type="match status" value="1"/>
</dbReference>
<dbReference type="Proteomes" id="UP001217485">
    <property type="component" value="Unassembled WGS sequence"/>
</dbReference>
<dbReference type="PANTHER" id="PTHR11804">
    <property type="entry name" value="PROTEASE M3 THIMET OLIGOPEPTIDASE-RELATED"/>
    <property type="match status" value="1"/>
</dbReference>
<organism evidence="11 12">
    <name type="scientific">Sorangium atrum</name>
    <dbReference type="NCBI Taxonomy" id="2995308"/>
    <lineage>
        <taxon>Bacteria</taxon>
        <taxon>Pseudomonadati</taxon>
        <taxon>Myxococcota</taxon>
        <taxon>Polyangia</taxon>
        <taxon>Polyangiales</taxon>
        <taxon>Polyangiaceae</taxon>
        <taxon>Sorangium</taxon>
    </lineage>
</organism>
<accession>A0ABT5BR14</accession>
<dbReference type="SUPFAM" id="SSF55486">
    <property type="entry name" value="Metalloproteases ('zincins'), catalytic domain"/>
    <property type="match status" value="1"/>
</dbReference>
<evidence type="ECO:0000259" key="10">
    <source>
        <dbReference type="Pfam" id="PF01432"/>
    </source>
</evidence>
<protein>
    <submittedName>
        <fullName evidence="11">Zn-dependent oligopeptidase</fullName>
    </submittedName>
</protein>
<comment type="cofactor">
    <cofactor evidence="7">
        <name>Zn(2+)</name>
        <dbReference type="ChEBI" id="CHEBI:29105"/>
    </cofactor>
    <text evidence="7">Binds 1 zinc ion.</text>
</comment>
<comment type="caution">
    <text evidence="11">The sequence shown here is derived from an EMBL/GenBank/DDBJ whole genome shotgun (WGS) entry which is preliminary data.</text>
</comment>
<evidence type="ECO:0000256" key="1">
    <source>
        <dbReference type="ARBA" id="ARBA00006040"/>
    </source>
</evidence>
<proteinExistence type="inferred from homology"/>
<evidence type="ECO:0000256" key="3">
    <source>
        <dbReference type="ARBA" id="ARBA00022723"/>
    </source>
</evidence>